<organism evidence="1 2">
    <name type="scientific">Hohenbuehelia grisea</name>
    <dbReference type="NCBI Taxonomy" id="104357"/>
    <lineage>
        <taxon>Eukaryota</taxon>
        <taxon>Fungi</taxon>
        <taxon>Dikarya</taxon>
        <taxon>Basidiomycota</taxon>
        <taxon>Agaricomycotina</taxon>
        <taxon>Agaricomycetes</taxon>
        <taxon>Agaricomycetidae</taxon>
        <taxon>Agaricales</taxon>
        <taxon>Pleurotineae</taxon>
        <taxon>Pleurotaceae</taxon>
        <taxon>Hohenbuehelia</taxon>
    </lineage>
</organism>
<comment type="caution">
    <text evidence="1">The sequence shown here is derived from an EMBL/GenBank/DDBJ whole genome shotgun (WGS) entry which is preliminary data.</text>
</comment>
<proteinExistence type="predicted"/>
<keyword evidence="2" id="KW-1185">Reference proteome</keyword>
<dbReference type="EMBL" id="JASNQZ010000015">
    <property type="protein sequence ID" value="KAL0946410.1"/>
    <property type="molecule type" value="Genomic_DNA"/>
</dbReference>
<evidence type="ECO:0000313" key="2">
    <source>
        <dbReference type="Proteomes" id="UP001556367"/>
    </source>
</evidence>
<evidence type="ECO:0000313" key="1">
    <source>
        <dbReference type="EMBL" id="KAL0946410.1"/>
    </source>
</evidence>
<name>A0ABR3IT53_9AGAR</name>
<protein>
    <submittedName>
        <fullName evidence="1">Uncharacterized protein</fullName>
    </submittedName>
</protein>
<gene>
    <name evidence="1" type="ORF">HGRIS_012635</name>
</gene>
<sequence length="73" mass="8121">MVFVSDEIYTVAQNLVATFLASSANACINMGYPLKIINASVRELGGTMIIKSPCSHRLRFHTPPFSRYNFVLP</sequence>
<dbReference type="Proteomes" id="UP001556367">
    <property type="component" value="Unassembled WGS sequence"/>
</dbReference>
<accession>A0ABR3IT53</accession>
<reference evidence="2" key="1">
    <citation type="submission" date="2024-06" db="EMBL/GenBank/DDBJ databases">
        <title>Multi-omics analyses provide insights into the biosynthesis of the anticancer antibiotic pleurotin in Hohenbuehelia grisea.</title>
        <authorList>
            <person name="Weaver J.A."/>
            <person name="Alberti F."/>
        </authorList>
    </citation>
    <scope>NUCLEOTIDE SEQUENCE [LARGE SCALE GENOMIC DNA]</scope>
    <source>
        <strain evidence="2">T-177</strain>
    </source>
</reference>